<name>A0A438D5V7_VITVI</name>
<feature type="domain" description="GAG-pre-integrase" evidence="2">
    <location>
        <begin position="173"/>
        <end position="219"/>
    </location>
</feature>
<feature type="compositionally biased region" description="Low complexity" evidence="1">
    <location>
        <begin position="293"/>
        <end position="304"/>
    </location>
</feature>
<evidence type="ECO:0000259" key="2">
    <source>
        <dbReference type="Pfam" id="PF13976"/>
    </source>
</evidence>
<dbReference type="InterPro" id="IPR057670">
    <property type="entry name" value="SH3_retrovirus"/>
</dbReference>
<evidence type="ECO:0000313" key="4">
    <source>
        <dbReference type="EMBL" id="RVW30888.1"/>
    </source>
</evidence>
<dbReference type="Pfam" id="PF13976">
    <property type="entry name" value="gag_pre-integrs"/>
    <property type="match status" value="1"/>
</dbReference>
<feature type="region of interest" description="Disordered" evidence="1">
    <location>
        <begin position="293"/>
        <end position="319"/>
    </location>
</feature>
<evidence type="ECO:0000256" key="1">
    <source>
        <dbReference type="SAM" id="MobiDB-lite"/>
    </source>
</evidence>
<evidence type="ECO:0000313" key="5">
    <source>
        <dbReference type="Proteomes" id="UP000288805"/>
    </source>
</evidence>
<dbReference type="Proteomes" id="UP000288805">
    <property type="component" value="Unassembled WGS sequence"/>
</dbReference>
<dbReference type="EMBL" id="QGNW01001780">
    <property type="protein sequence ID" value="RVW30888.1"/>
    <property type="molecule type" value="Genomic_DNA"/>
</dbReference>
<organism evidence="4 5">
    <name type="scientific">Vitis vinifera</name>
    <name type="common">Grape</name>
    <dbReference type="NCBI Taxonomy" id="29760"/>
    <lineage>
        <taxon>Eukaryota</taxon>
        <taxon>Viridiplantae</taxon>
        <taxon>Streptophyta</taxon>
        <taxon>Embryophyta</taxon>
        <taxon>Tracheophyta</taxon>
        <taxon>Spermatophyta</taxon>
        <taxon>Magnoliopsida</taxon>
        <taxon>eudicotyledons</taxon>
        <taxon>Gunneridae</taxon>
        <taxon>Pentapetalae</taxon>
        <taxon>rosids</taxon>
        <taxon>Vitales</taxon>
        <taxon>Vitaceae</taxon>
        <taxon>Viteae</taxon>
        <taxon>Vitis</taxon>
    </lineage>
</organism>
<dbReference type="InterPro" id="IPR025724">
    <property type="entry name" value="GAG-pre-integrase_dom"/>
</dbReference>
<feature type="region of interest" description="Disordered" evidence="1">
    <location>
        <begin position="70"/>
        <end position="90"/>
    </location>
</feature>
<reference evidence="4 5" key="1">
    <citation type="journal article" date="2018" name="PLoS Genet.">
        <title>Population sequencing reveals clonal diversity and ancestral inbreeding in the grapevine cultivar Chardonnay.</title>
        <authorList>
            <person name="Roach M.J."/>
            <person name="Johnson D.L."/>
            <person name="Bohlmann J."/>
            <person name="van Vuuren H.J."/>
            <person name="Jones S.J."/>
            <person name="Pretorius I.S."/>
            <person name="Schmidt S.A."/>
            <person name="Borneman A.R."/>
        </authorList>
    </citation>
    <scope>NUCLEOTIDE SEQUENCE [LARGE SCALE GENOMIC DNA]</scope>
    <source>
        <strain evidence="5">cv. Chardonnay</strain>
        <tissue evidence="4">Leaf</tissue>
    </source>
</reference>
<gene>
    <name evidence="4" type="primary">POLX_2326</name>
    <name evidence="4" type="ORF">CK203_102785</name>
</gene>
<proteinExistence type="predicted"/>
<feature type="domain" description="Retroviral polymerase SH3-like" evidence="3">
    <location>
        <begin position="240"/>
        <end position="283"/>
    </location>
</feature>
<comment type="caution">
    <text evidence="4">The sequence shown here is derived from an EMBL/GenBank/DDBJ whole genome shotgun (WGS) entry which is preliminary data.</text>
</comment>
<protein>
    <submittedName>
        <fullName evidence="4">Retrovirus-related Pol polyprotein from transposon TNT 1-94</fullName>
    </submittedName>
</protein>
<accession>A0A438D5V7</accession>
<dbReference type="AlphaFoldDB" id="A0A438D5V7"/>
<dbReference type="Pfam" id="PF25597">
    <property type="entry name" value="SH3_retrovirus"/>
    <property type="match status" value="1"/>
</dbReference>
<sequence length="528" mass="59361">MKEGMSLEDHLTVFKGIVSNLETMEVNRDTLTLKEVFDALFSKEKMKQLVVRSEAKAKSLIIWGWTQQRNSSGDAKSRSKSNNKDKTYSVAEDEYSDGELLVVFYGDSKPLSKGVVLMGNNASCKIAGIGMVRIKMFDEFLRTLGYKYTGEGGLLKGSIVIGDAVVSTPSLSNGNVTRLWHMRLGHMSENEMAELSRRGLLNGQSISTLEFYKHCIFGKTPQEVWSSTPASYSDLKISGCPAYAHVDNRKLEPRFIKCVFLSYKSGVKGYKLWCPEIKKVIVEFKIRSRSIPESTSQSSSEMQSDGGVAPSPPLAPPQYSIVKDKSRRDIKPLLRYAEANLVAYALNVAKAPKDKEEIRKIKVQLSKGFEMKDLGVTKKIPGMEILRYRKAVGCLMYAMVCSRLDLSYVVSRYMANPGKEHWKTVQWIFRYLRGSTDVCLHFGRTRDEVVGWKAPLPTTVTLSTTEIRCFMRGQSTLMCDIIFVCDVIARGDIVVAKVSTHDNPIDMMTKILPVAKFEHFLNLVSIHR</sequence>
<dbReference type="PANTHER" id="PTHR11439">
    <property type="entry name" value="GAG-POL-RELATED RETROTRANSPOSON"/>
    <property type="match status" value="1"/>
</dbReference>
<evidence type="ECO:0000259" key="3">
    <source>
        <dbReference type="Pfam" id="PF25597"/>
    </source>
</evidence>